<dbReference type="eggNOG" id="COG0666">
    <property type="taxonomic scope" value="Bacteria"/>
</dbReference>
<dbReference type="PANTHER" id="PTHR24198:SF165">
    <property type="entry name" value="ANKYRIN REPEAT-CONTAINING PROTEIN-RELATED"/>
    <property type="match status" value="1"/>
</dbReference>
<feature type="repeat" description="ANK" evidence="3">
    <location>
        <begin position="312"/>
        <end position="344"/>
    </location>
</feature>
<dbReference type="PROSITE" id="PS50297">
    <property type="entry name" value="ANK_REP_REGION"/>
    <property type="match status" value="2"/>
</dbReference>
<sequence length="788" mass="85544">MKISLLNWMRERAKQRGGILLWLGLVCLWQIDSFAADSGQEANEDPFGNRNLAQGATYEVQWYRDAFRNAVIDDNLVLVEAFLRHGMKPALPDIHSKTGDILHDAADLTRDPRMIRLLLANGAKPGGGAHDREATVNYALRMGNKEIVDLLIAAGAACDPVWYDAALGFVDDLKKRDAQEPMDARASAAALDYAVSAGQVETFDWLWAKARGEDAAKSARHLESFYDRSAGGGRLALLSHLEDLGVKPPYDSLNAICLALAGGHVAIARHFADKGLKLPPDTYFLSAVIEGHLEMVQLLFDHGANINLRGQNGLTPLRCAAQSGRDDICQFLIQRGADLEAPTDDGHTAIWDVVGGLHCPGALALMLANGADIPIAKDARGLTLFEGAFAFTPHQAGRMGFPGRVLTMSQLRDYEQGEEGIIDLLVSAGFDPSSKAGNVTPLMALLGFNHYPAARALLRHHPDLQVKDSVGYPAIFYLFDSCRGRFPVDVLETFLKQGCDPNGSYPIPDMTPPTELTALEQALGSFSHPGDEERADHRTAVRKLLEYGGKFPGVKSEADQALLRAAASGDLKKMQEAVSAGASLNVKESLGYTPLLISAILGYGDNFAWLLAQGADPQQSATKLGESLWPAIVRANRADTVRLLIAKGVDVSKGNSGLNIAVETGNEEIFNALIEAGANPKDADVFSCIQNGRVAMARVLLRLGVDPQPPPVAENRGNVYWTVYYNQPEILKLLLERGAQPDMVDIYRETPLSMAEKFRKEMVPILEEAIAKRATETKKEEAKKDGAK</sequence>
<gene>
    <name evidence="4" type="ORF">CfE428DRAFT_5499</name>
</gene>
<reference evidence="4 5" key="1">
    <citation type="journal article" date="2011" name="J. Bacteriol.">
        <title>Genome sequence of Chthoniobacter flavus Ellin428, an aerobic heterotrophic soil bacterium.</title>
        <authorList>
            <person name="Kant R."/>
            <person name="van Passel M.W."/>
            <person name="Palva A."/>
            <person name="Lucas S."/>
            <person name="Lapidus A."/>
            <person name="Glavina Del Rio T."/>
            <person name="Dalin E."/>
            <person name="Tice H."/>
            <person name="Bruce D."/>
            <person name="Goodwin L."/>
            <person name="Pitluck S."/>
            <person name="Larimer F.W."/>
            <person name="Land M.L."/>
            <person name="Hauser L."/>
            <person name="Sangwan P."/>
            <person name="de Vos W.M."/>
            <person name="Janssen P.H."/>
            <person name="Smidt H."/>
        </authorList>
    </citation>
    <scope>NUCLEOTIDE SEQUENCE [LARGE SCALE GENOMIC DNA]</scope>
    <source>
        <strain evidence="4 5">Ellin428</strain>
    </source>
</reference>
<organism evidence="4 5">
    <name type="scientific">Chthoniobacter flavus Ellin428</name>
    <dbReference type="NCBI Taxonomy" id="497964"/>
    <lineage>
        <taxon>Bacteria</taxon>
        <taxon>Pseudomonadati</taxon>
        <taxon>Verrucomicrobiota</taxon>
        <taxon>Spartobacteria</taxon>
        <taxon>Chthoniobacterales</taxon>
        <taxon>Chthoniobacteraceae</taxon>
        <taxon>Chthoniobacter</taxon>
    </lineage>
</organism>
<evidence type="ECO:0000256" key="3">
    <source>
        <dbReference type="PROSITE-ProRule" id="PRU00023"/>
    </source>
</evidence>
<dbReference type="Gene3D" id="1.25.40.20">
    <property type="entry name" value="Ankyrin repeat-containing domain"/>
    <property type="match status" value="5"/>
</dbReference>
<dbReference type="GO" id="GO:0005737">
    <property type="term" value="C:cytoplasm"/>
    <property type="evidence" value="ECO:0007669"/>
    <property type="project" value="TreeGrafter"/>
</dbReference>
<proteinExistence type="predicted"/>
<dbReference type="InterPro" id="IPR036770">
    <property type="entry name" value="Ankyrin_rpt-contain_sf"/>
</dbReference>
<feature type="repeat" description="ANK" evidence="3">
    <location>
        <begin position="653"/>
        <end position="685"/>
    </location>
</feature>
<evidence type="ECO:0000313" key="5">
    <source>
        <dbReference type="Proteomes" id="UP000005824"/>
    </source>
</evidence>
<dbReference type="Proteomes" id="UP000005824">
    <property type="component" value="Unassembled WGS sequence"/>
</dbReference>
<dbReference type="RefSeq" id="WP_006982820.1">
    <property type="nucleotide sequence ID" value="NZ_ABVL01000025.1"/>
</dbReference>
<dbReference type="EMBL" id="ABVL01000025">
    <property type="protein sequence ID" value="EDY17012.1"/>
    <property type="molecule type" value="Genomic_DNA"/>
</dbReference>
<dbReference type="SMART" id="SM00248">
    <property type="entry name" value="ANK"/>
    <property type="match status" value="10"/>
</dbReference>
<dbReference type="InParanoid" id="B4D9A9"/>
<accession>B4D9A9</accession>
<evidence type="ECO:0000313" key="4">
    <source>
        <dbReference type="EMBL" id="EDY17012.1"/>
    </source>
</evidence>
<dbReference type="PROSITE" id="PS50088">
    <property type="entry name" value="ANK_REPEAT"/>
    <property type="match status" value="3"/>
</dbReference>
<evidence type="ECO:0008006" key="6">
    <source>
        <dbReference type="Google" id="ProtNLM"/>
    </source>
</evidence>
<evidence type="ECO:0000256" key="1">
    <source>
        <dbReference type="ARBA" id="ARBA00022737"/>
    </source>
</evidence>
<dbReference type="STRING" id="497964.CfE428DRAFT_5499"/>
<evidence type="ECO:0000256" key="2">
    <source>
        <dbReference type="ARBA" id="ARBA00023043"/>
    </source>
</evidence>
<dbReference type="SUPFAM" id="SSF48403">
    <property type="entry name" value="Ankyrin repeat"/>
    <property type="match status" value="2"/>
</dbReference>
<keyword evidence="5" id="KW-1185">Reference proteome</keyword>
<keyword evidence="1" id="KW-0677">Repeat</keyword>
<protein>
    <recommendedName>
        <fullName evidence="6">Ankyrin</fullName>
    </recommendedName>
</protein>
<dbReference type="Pfam" id="PF12796">
    <property type="entry name" value="Ank_2"/>
    <property type="match status" value="1"/>
</dbReference>
<dbReference type="PANTHER" id="PTHR24198">
    <property type="entry name" value="ANKYRIN REPEAT AND PROTEIN KINASE DOMAIN-CONTAINING PROTEIN"/>
    <property type="match status" value="1"/>
</dbReference>
<feature type="repeat" description="ANK" evidence="3">
    <location>
        <begin position="279"/>
        <end position="311"/>
    </location>
</feature>
<dbReference type="InterPro" id="IPR002110">
    <property type="entry name" value="Ankyrin_rpt"/>
</dbReference>
<comment type="caution">
    <text evidence="4">The sequence shown here is derived from an EMBL/GenBank/DDBJ whole genome shotgun (WGS) entry which is preliminary data.</text>
</comment>
<name>B4D9A9_9BACT</name>
<dbReference type="AlphaFoldDB" id="B4D9A9"/>
<keyword evidence="2 3" id="KW-0040">ANK repeat</keyword>